<reference evidence="5" key="1">
    <citation type="submission" date="2019-02" db="EMBL/GenBank/DDBJ databases">
        <authorList>
            <person name="Ashton P.M."/>
            <person name="Dallman T."/>
            <person name="Nair S."/>
            <person name="De Pinna E."/>
            <person name="Peters T."/>
            <person name="Grant K."/>
        </authorList>
    </citation>
    <scope>NUCLEOTIDE SEQUENCE</scope>
    <source>
        <strain evidence="5">683617</strain>
    </source>
</reference>
<sequence length="360" mass="40155">MVNVREDELFKLIEQGIKGNANAFTLLCRKMINNIRKNDEALASKLASLVAEGTVLRGASSKAPMPVDGDSRRNLLQETSVNAIVEEPVWNTDISKKLESIVNERENAVSLFKAGLEPVKTVLLSGPPGVGKTMSAHWLAAKLNLPLLTLDLSSVMSSLLGKTGNNIKSVMDYAKEKPCVLLLDEFDAVAKRRDDDRDVGELKRLVTVLLQTIDEWPATSLLVAATNHPDILDPAVWRRFEHILKFNMPSVELIDRYLVNHNIEPELSKKLAPLLDGMSFAIINRILNFSKKNEVLRNIPFESSLIEAVITERVSLDEFSDNDLNIIKYHFDGFSNRKIAELVGVSHPTIANKLQKWGIK</sequence>
<dbReference type="EMBL" id="AAIEKE010000037">
    <property type="protein sequence ID" value="ECD3437038.1"/>
    <property type="molecule type" value="Genomic_DNA"/>
</dbReference>
<accession>A0A3U7WHX7</accession>
<comment type="caution">
    <text evidence="5">The sequence shown here is derived from an EMBL/GenBank/DDBJ whole genome shotgun (WGS) entry which is preliminary data.</text>
</comment>
<evidence type="ECO:0000256" key="3">
    <source>
        <dbReference type="ARBA" id="ARBA00022840"/>
    </source>
</evidence>
<name>A0A3U7WHX7_SALET</name>
<dbReference type="RefSeq" id="WP_000248600.1">
    <property type="nucleotide sequence ID" value="NZ_CP047115.1"/>
</dbReference>
<comment type="similarity">
    <text evidence="1">Belongs to the AAA ATPase family.</text>
</comment>
<protein>
    <submittedName>
        <fullName evidence="5">AAA family ATPase</fullName>
    </submittedName>
</protein>
<feature type="domain" description="AAA+ ATPase" evidence="4">
    <location>
        <begin position="118"/>
        <end position="250"/>
    </location>
</feature>
<evidence type="ECO:0000256" key="1">
    <source>
        <dbReference type="ARBA" id="ARBA00006914"/>
    </source>
</evidence>
<dbReference type="InterPro" id="IPR027417">
    <property type="entry name" value="P-loop_NTPase"/>
</dbReference>
<dbReference type="SUPFAM" id="SSF52540">
    <property type="entry name" value="P-loop containing nucleoside triphosphate hydrolases"/>
    <property type="match status" value="1"/>
</dbReference>
<dbReference type="PANTHER" id="PTHR23073">
    <property type="entry name" value="26S PROTEASOME REGULATORY SUBUNIT"/>
    <property type="match status" value="1"/>
</dbReference>
<gene>
    <name evidence="5" type="ORF">EZX96_19495</name>
</gene>
<keyword evidence="3" id="KW-0067">ATP-binding</keyword>
<organism evidence="5">
    <name type="scientific">Salmonella enterica I</name>
    <dbReference type="NCBI Taxonomy" id="59201"/>
    <lineage>
        <taxon>Bacteria</taxon>
        <taxon>Pseudomonadati</taxon>
        <taxon>Pseudomonadota</taxon>
        <taxon>Gammaproteobacteria</taxon>
        <taxon>Enterobacterales</taxon>
        <taxon>Enterobacteriaceae</taxon>
        <taxon>Salmonella</taxon>
    </lineage>
</organism>
<dbReference type="InterPro" id="IPR003593">
    <property type="entry name" value="AAA+_ATPase"/>
</dbReference>
<proteinExistence type="inferred from homology"/>
<dbReference type="GO" id="GO:0016887">
    <property type="term" value="F:ATP hydrolysis activity"/>
    <property type="evidence" value="ECO:0007669"/>
    <property type="project" value="InterPro"/>
</dbReference>
<dbReference type="InterPro" id="IPR003959">
    <property type="entry name" value="ATPase_AAA_core"/>
</dbReference>
<dbReference type="Pfam" id="PF00004">
    <property type="entry name" value="AAA"/>
    <property type="match status" value="1"/>
</dbReference>
<dbReference type="SMART" id="SM00382">
    <property type="entry name" value="AAA"/>
    <property type="match status" value="1"/>
</dbReference>
<evidence type="ECO:0000313" key="5">
    <source>
        <dbReference type="EMBL" id="ECD3437038.1"/>
    </source>
</evidence>
<dbReference type="Gene3D" id="3.40.50.300">
    <property type="entry name" value="P-loop containing nucleotide triphosphate hydrolases"/>
    <property type="match status" value="1"/>
</dbReference>
<evidence type="ECO:0000256" key="2">
    <source>
        <dbReference type="ARBA" id="ARBA00022741"/>
    </source>
</evidence>
<keyword evidence="2" id="KW-0547">Nucleotide-binding</keyword>
<dbReference type="InterPro" id="IPR050221">
    <property type="entry name" value="26S_Proteasome_ATPase"/>
</dbReference>
<dbReference type="Gene3D" id="1.10.10.60">
    <property type="entry name" value="Homeodomain-like"/>
    <property type="match status" value="1"/>
</dbReference>
<dbReference type="AlphaFoldDB" id="A0A3U7WHX7"/>
<evidence type="ECO:0000259" key="4">
    <source>
        <dbReference type="SMART" id="SM00382"/>
    </source>
</evidence>
<dbReference type="CDD" id="cd19481">
    <property type="entry name" value="RecA-like_protease"/>
    <property type="match status" value="1"/>
</dbReference>
<dbReference type="GO" id="GO:0005524">
    <property type="term" value="F:ATP binding"/>
    <property type="evidence" value="ECO:0007669"/>
    <property type="project" value="UniProtKB-KW"/>
</dbReference>